<feature type="transmembrane region" description="Helical" evidence="6">
    <location>
        <begin position="26"/>
        <end position="48"/>
    </location>
</feature>
<proteinExistence type="predicted"/>
<evidence type="ECO:0000256" key="6">
    <source>
        <dbReference type="SAM" id="Phobius"/>
    </source>
</evidence>
<feature type="transmembrane region" description="Helical" evidence="6">
    <location>
        <begin position="207"/>
        <end position="233"/>
    </location>
</feature>
<keyword evidence="3 6" id="KW-1133">Transmembrane helix</keyword>
<evidence type="ECO:0000259" key="7">
    <source>
        <dbReference type="Pfam" id="PF00520"/>
    </source>
</evidence>
<sequence length="280" mass="31892">MSANKHISNQQHVPRNKLGEIAENKYFQAIVIAIIVLNGLVIIAETYFVGNRMLQVLDRIIIWIFVVEMVIKLAGLGAKRYFSDNWNVFDFLIVAASLIFYTAPFVTVVRLVRVLRLLRMIPAVPALRKIVDSLMRSIPALTGILGLTVLIFSIYAIIGTTYFRDVLPAEYFGSFHASLFTLTQVVTFESWASQVARPVINEIPWAWIYFISFIVIGALVILNLVVAVIVDFLSQEGEDLHQDQLEKLSKDNQELKAEIREIKQLLLERKNPEVDSEEER</sequence>
<dbReference type="InterPro" id="IPR005821">
    <property type="entry name" value="Ion_trans_dom"/>
</dbReference>
<dbReference type="Pfam" id="PF00520">
    <property type="entry name" value="Ion_trans"/>
    <property type="match status" value="1"/>
</dbReference>
<accession>A0ABX7VN41</accession>
<evidence type="ECO:0000313" key="8">
    <source>
        <dbReference type="EMBL" id="QTM98252.1"/>
    </source>
</evidence>
<keyword evidence="9" id="KW-1185">Reference proteome</keyword>
<feature type="transmembrane region" description="Helical" evidence="6">
    <location>
        <begin position="60"/>
        <end position="82"/>
    </location>
</feature>
<dbReference type="InterPro" id="IPR027359">
    <property type="entry name" value="Volt_channel_dom_sf"/>
</dbReference>
<feature type="transmembrane region" description="Helical" evidence="6">
    <location>
        <begin position="138"/>
        <end position="158"/>
    </location>
</feature>
<evidence type="ECO:0000256" key="1">
    <source>
        <dbReference type="ARBA" id="ARBA00004141"/>
    </source>
</evidence>
<name>A0ABX7VN41_9BACI</name>
<dbReference type="Gene3D" id="1.20.120.350">
    <property type="entry name" value="Voltage-gated potassium channels. Chain C"/>
    <property type="match status" value="1"/>
</dbReference>
<dbReference type="EMBL" id="CP046956">
    <property type="protein sequence ID" value="QTM98252.1"/>
    <property type="molecule type" value="Genomic_DNA"/>
</dbReference>
<dbReference type="SUPFAM" id="SSF81324">
    <property type="entry name" value="Voltage-gated potassium channels"/>
    <property type="match status" value="1"/>
</dbReference>
<evidence type="ECO:0000256" key="4">
    <source>
        <dbReference type="ARBA" id="ARBA00023136"/>
    </source>
</evidence>
<evidence type="ECO:0000256" key="2">
    <source>
        <dbReference type="ARBA" id="ARBA00022692"/>
    </source>
</evidence>
<evidence type="ECO:0000256" key="3">
    <source>
        <dbReference type="ARBA" id="ARBA00022989"/>
    </source>
</evidence>
<organism evidence="8 9">
    <name type="scientific">Sediminibacillus dalangtanensis</name>
    <dbReference type="NCBI Taxonomy" id="2729421"/>
    <lineage>
        <taxon>Bacteria</taxon>
        <taxon>Bacillati</taxon>
        <taxon>Bacillota</taxon>
        <taxon>Bacilli</taxon>
        <taxon>Bacillales</taxon>
        <taxon>Bacillaceae</taxon>
        <taxon>Sediminibacillus</taxon>
    </lineage>
</organism>
<dbReference type="RefSeq" id="WP_209366893.1">
    <property type="nucleotide sequence ID" value="NZ_CP046956.1"/>
</dbReference>
<feature type="coiled-coil region" evidence="5">
    <location>
        <begin position="238"/>
        <end position="268"/>
    </location>
</feature>
<comment type="subcellular location">
    <subcellularLocation>
        <location evidence="1">Membrane</location>
        <topology evidence="1">Multi-pass membrane protein</topology>
    </subcellularLocation>
</comment>
<dbReference type="InterPro" id="IPR043203">
    <property type="entry name" value="VGCC_Ca_Na"/>
</dbReference>
<evidence type="ECO:0000256" key="5">
    <source>
        <dbReference type="SAM" id="Coils"/>
    </source>
</evidence>
<reference evidence="8 9" key="1">
    <citation type="submission" date="2019-12" db="EMBL/GenBank/DDBJ databases">
        <title>The whole genome sequencing of a strain isolated from a Mars analog, Dalangtan Playa.</title>
        <authorList>
            <person name="Huang T."/>
        </authorList>
    </citation>
    <scope>NUCLEOTIDE SEQUENCE [LARGE SCALE GENOMIC DNA]</scope>
    <source>
        <strain evidence="8 9">DP4-553-S</strain>
    </source>
</reference>
<keyword evidence="4 6" id="KW-0472">Membrane</keyword>
<keyword evidence="5" id="KW-0175">Coiled coil</keyword>
<keyword evidence="2 6" id="KW-0812">Transmembrane</keyword>
<feature type="transmembrane region" description="Helical" evidence="6">
    <location>
        <begin position="88"/>
        <end position="112"/>
    </location>
</feature>
<dbReference type="PANTHER" id="PTHR10037:SF62">
    <property type="entry name" value="SODIUM CHANNEL PROTEIN 60E"/>
    <property type="match status" value="1"/>
</dbReference>
<dbReference type="Proteomes" id="UP000665043">
    <property type="component" value="Chromosome"/>
</dbReference>
<feature type="domain" description="Ion transport" evidence="7">
    <location>
        <begin position="24"/>
        <end position="238"/>
    </location>
</feature>
<dbReference type="PANTHER" id="PTHR10037">
    <property type="entry name" value="VOLTAGE-GATED CATION CHANNEL CALCIUM AND SODIUM"/>
    <property type="match status" value="1"/>
</dbReference>
<dbReference type="Gene3D" id="1.10.287.70">
    <property type="match status" value="1"/>
</dbReference>
<protein>
    <submittedName>
        <fullName evidence="8">Ion transporter</fullName>
    </submittedName>
</protein>
<gene>
    <name evidence="8" type="ORF">ERJ70_02320</name>
</gene>
<evidence type="ECO:0000313" key="9">
    <source>
        <dbReference type="Proteomes" id="UP000665043"/>
    </source>
</evidence>